<protein>
    <submittedName>
        <fullName evidence="2">Uncharacterized protein</fullName>
    </submittedName>
</protein>
<organism evidence="2 3">
    <name type="scientific">Strongylus vulgaris</name>
    <name type="common">Blood worm</name>
    <dbReference type="NCBI Taxonomy" id="40348"/>
    <lineage>
        <taxon>Eukaryota</taxon>
        <taxon>Metazoa</taxon>
        <taxon>Ecdysozoa</taxon>
        <taxon>Nematoda</taxon>
        <taxon>Chromadorea</taxon>
        <taxon>Rhabditida</taxon>
        <taxon>Rhabditina</taxon>
        <taxon>Rhabditomorpha</taxon>
        <taxon>Strongyloidea</taxon>
        <taxon>Strongylidae</taxon>
        <taxon>Strongylus</taxon>
    </lineage>
</organism>
<dbReference type="OrthoDB" id="5869657at2759"/>
<accession>A0A3P7IE89</accession>
<name>A0A3P7IE89_STRVU</name>
<reference evidence="2 3" key="1">
    <citation type="submission" date="2018-11" db="EMBL/GenBank/DDBJ databases">
        <authorList>
            <consortium name="Pathogen Informatics"/>
        </authorList>
    </citation>
    <scope>NUCLEOTIDE SEQUENCE [LARGE SCALE GENOMIC DNA]</scope>
</reference>
<gene>
    <name evidence="2" type="ORF">SVUK_LOCUS6258</name>
</gene>
<dbReference type="EMBL" id="UYYB01019588">
    <property type="protein sequence ID" value="VDM71260.1"/>
    <property type="molecule type" value="Genomic_DNA"/>
</dbReference>
<dbReference type="AlphaFoldDB" id="A0A3P7IE89"/>
<feature type="region of interest" description="Disordered" evidence="1">
    <location>
        <begin position="1"/>
        <end position="60"/>
    </location>
</feature>
<keyword evidence="3" id="KW-1185">Reference proteome</keyword>
<proteinExistence type="predicted"/>
<evidence type="ECO:0000313" key="2">
    <source>
        <dbReference type="EMBL" id="VDM71260.1"/>
    </source>
</evidence>
<evidence type="ECO:0000313" key="3">
    <source>
        <dbReference type="Proteomes" id="UP000270094"/>
    </source>
</evidence>
<evidence type="ECO:0000256" key="1">
    <source>
        <dbReference type="SAM" id="MobiDB-lite"/>
    </source>
</evidence>
<sequence>MWFAFQRTKGKSSLKCPVTDEPSPATAHTLKSSLRGPSANEKCSASIDKEGTSLPSGKVTSRGVKRRFEDSITEKTTAPKKIALHESSLQKKLLGALMSEQKIEVICKNLGEDVYAIARMDSNEFASTMVKCSLNLPSGDMWTIVQAHYRSSESSDIHNKKEDSFVNIAKELAGSSQVWVEYVK</sequence>
<dbReference type="Proteomes" id="UP000270094">
    <property type="component" value="Unassembled WGS sequence"/>
</dbReference>